<reference evidence="1 2" key="1">
    <citation type="submission" date="2020-02" db="EMBL/GenBank/DDBJ databases">
        <authorList>
            <person name="Ferguson B K."/>
        </authorList>
    </citation>
    <scope>NUCLEOTIDE SEQUENCE [LARGE SCALE GENOMIC DNA]</scope>
</reference>
<dbReference type="AlphaFoldDB" id="A0A6H5HFA7"/>
<accession>A0A6H5HFA7</accession>
<evidence type="ECO:0000313" key="2">
    <source>
        <dbReference type="Proteomes" id="UP000479000"/>
    </source>
</evidence>
<keyword evidence="2" id="KW-1185">Reference proteome</keyword>
<proteinExistence type="predicted"/>
<sequence length="59" mass="6442">MTLVKVQIARTAQPASANRLGASVLRDLLCCKAGHAYQRLKPPAEKIQSSNLQRRPTAI</sequence>
<dbReference type="Proteomes" id="UP000479000">
    <property type="component" value="Unassembled WGS sequence"/>
</dbReference>
<feature type="non-terminal residue" evidence="1">
    <location>
        <position position="59"/>
    </location>
</feature>
<evidence type="ECO:0000313" key="1">
    <source>
        <dbReference type="EMBL" id="CAB0015028.1"/>
    </source>
</evidence>
<protein>
    <submittedName>
        <fullName evidence="1">Uncharacterized protein</fullName>
    </submittedName>
</protein>
<dbReference type="EMBL" id="CADCXU010028330">
    <property type="protein sequence ID" value="CAB0015028.1"/>
    <property type="molecule type" value="Genomic_DNA"/>
</dbReference>
<organism evidence="1 2">
    <name type="scientific">Nesidiocoris tenuis</name>
    <dbReference type="NCBI Taxonomy" id="355587"/>
    <lineage>
        <taxon>Eukaryota</taxon>
        <taxon>Metazoa</taxon>
        <taxon>Ecdysozoa</taxon>
        <taxon>Arthropoda</taxon>
        <taxon>Hexapoda</taxon>
        <taxon>Insecta</taxon>
        <taxon>Pterygota</taxon>
        <taxon>Neoptera</taxon>
        <taxon>Paraneoptera</taxon>
        <taxon>Hemiptera</taxon>
        <taxon>Heteroptera</taxon>
        <taxon>Panheteroptera</taxon>
        <taxon>Cimicomorpha</taxon>
        <taxon>Miridae</taxon>
        <taxon>Dicyphina</taxon>
        <taxon>Nesidiocoris</taxon>
    </lineage>
</organism>
<name>A0A6H5HFA7_9HEMI</name>
<gene>
    <name evidence="1" type="ORF">NTEN_LOCUS19418</name>
</gene>